<dbReference type="EMBL" id="EQ974009">
    <property type="protein sequence ID" value="EEF35674.1"/>
    <property type="molecule type" value="Genomic_DNA"/>
</dbReference>
<gene>
    <name evidence="1" type="ORF">RCOM_0480090</name>
</gene>
<proteinExistence type="predicted"/>
<organism evidence="1 2">
    <name type="scientific">Ricinus communis</name>
    <name type="common">Castor bean</name>
    <dbReference type="NCBI Taxonomy" id="3988"/>
    <lineage>
        <taxon>Eukaryota</taxon>
        <taxon>Viridiplantae</taxon>
        <taxon>Streptophyta</taxon>
        <taxon>Embryophyta</taxon>
        <taxon>Tracheophyta</taxon>
        <taxon>Spermatophyta</taxon>
        <taxon>Magnoliopsida</taxon>
        <taxon>eudicotyledons</taxon>
        <taxon>Gunneridae</taxon>
        <taxon>Pentapetalae</taxon>
        <taxon>rosids</taxon>
        <taxon>fabids</taxon>
        <taxon>Malpighiales</taxon>
        <taxon>Euphorbiaceae</taxon>
        <taxon>Acalyphoideae</taxon>
        <taxon>Acalypheae</taxon>
        <taxon>Ricinus</taxon>
    </lineage>
</organism>
<dbReference type="Proteomes" id="UP000008311">
    <property type="component" value="Unassembled WGS sequence"/>
</dbReference>
<feature type="non-terminal residue" evidence="1">
    <location>
        <position position="139"/>
    </location>
</feature>
<keyword evidence="2" id="KW-1185">Reference proteome</keyword>
<sequence>MDKVEQQAYVESYTLELDYDRKKRRINNVMPDKFCLYALINERYKLFKINKENESGGEVLNKQKEIGGNEVFNDITLFDIKTSRRGGEVGRNKEGIYAYDDIVDKNDGLCDIESDKSRDLDNSLEEEIIDGSGKRKRKK</sequence>
<name>B9SL43_RICCO</name>
<protein>
    <submittedName>
        <fullName evidence="1">Uncharacterized protein</fullName>
    </submittedName>
</protein>
<dbReference type="AlphaFoldDB" id="B9SL43"/>
<reference evidence="2" key="1">
    <citation type="journal article" date="2010" name="Nat. Biotechnol.">
        <title>Draft genome sequence of the oilseed species Ricinus communis.</title>
        <authorList>
            <person name="Chan A.P."/>
            <person name="Crabtree J."/>
            <person name="Zhao Q."/>
            <person name="Lorenzi H."/>
            <person name="Orvis J."/>
            <person name="Puiu D."/>
            <person name="Melake-Berhan A."/>
            <person name="Jones K.M."/>
            <person name="Redman J."/>
            <person name="Chen G."/>
            <person name="Cahoon E.B."/>
            <person name="Gedil M."/>
            <person name="Stanke M."/>
            <person name="Haas B.J."/>
            <person name="Wortman J.R."/>
            <person name="Fraser-Liggett C.M."/>
            <person name="Ravel J."/>
            <person name="Rabinowicz P.D."/>
        </authorList>
    </citation>
    <scope>NUCLEOTIDE SEQUENCE [LARGE SCALE GENOMIC DNA]</scope>
    <source>
        <strain evidence="2">cv. Hale</strain>
    </source>
</reference>
<accession>B9SL43</accession>
<evidence type="ECO:0000313" key="1">
    <source>
        <dbReference type="EMBL" id="EEF35674.1"/>
    </source>
</evidence>
<dbReference type="InParanoid" id="B9SL43"/>
<evidence type="ECO:0000313" key="2">
    <source>
        <dbReference type="Proteomes" id="UP000008311"/>
    </source>
</evidence>